<dbReference type="PANTHER" id="PTHR22807">
    <property type="entry name" value="NOP2 YEAST -RELATED NOL1/NOP2/FMU SUN DOMAIN-CONTAINING"/>
    <property type="match status" value="1"/>
</dbReference>
<evidence type="ECO:0000256" key="13">
    <source>
        <dbReference type="PROSITE-ProRule" id="PRU01023"/>
    </source>
</evidence>
<dbReference type="NCBIfam" id="NF011494">
    <property type="entry name" value="PRK14902.1"/>
    <property type="match status" value="1"/>
</dbReference>
<evidence type="ECO:0000256" key="4">
    <source>
        <dbReference type="ARBA" id="ARBA00022490"/>
    </source>
</evidence>
<dbReference type="Proteomes" id="UP000619838">
    <property type="component" value="Unassembled WGS sequence"/>
</dbReference>
<dbReference type="PRINTS" id="PR02008">
    <property type="entry name" value="RCMTFAMILY"/>
</dbReference>
<dbReference type="NCBIfam" id="TIGR00563">
    <property type="entry name" value="rsmB"/>
    <property type="match status" value="1"/>
</dbReference>
<dbReference type="SUPFAM" id="SSF53335">
    <property type="entry name" value="S-adenosyl-L-methionine-dependent methyltransferases"/>
    <property type="match status" value="1"/>
</dbReference>
<comment type="function">
    <text evidence="1">Specifically methylates the cytosine at position 967 (m5C967) of 16S rRNA.</text>
</comment>
<reference evidence="15 16" key="1">
    <citation type="journal article" date="2020" name="Microorganisms">
        <title>Simultaneous Genome Sequencing of Prosthecochloris ethylica and Desulfuromonas acetoxidans within a Syntrophic Mixture Reveals Unique Pili and Protein Interactions.</title>
        <authorList>
            <person name="Kyndt J.A."/>
            <person name="Van Beeumen J.J."/>
            <person name="Meyer T.E."/>
        </authorList>
    </citation>
    <scope>NUCLEOTIDE SEQUENCE [LARGE SCALE GENOMIC DNA]</scope>
    <source>
        <strain evidence="15 16">N3</strain>
    </source>
</reference>
<keyword evidence="5" id="KW-0698">rRNA processing</keyword>
<dbReference type="InterPro" id="IPR049560">
    <property type="entry name" value="MeTrfase_RsmB-F_NOP2_cat"/>
</dbReference>
<dbReference type="Pfam" id="PF01029">
    <property type="entry name" value="NusB"/>
    <property type="match status" value="1"/>
</dbReference>
<dbReference type="Pfam" id="PF22458">
    <property type="entry name" value="RsmF-B_ferredox"/>
    <property type="match status" value="1"/>
</dbReference>
<evidence type="ECO:0000256" key="8">
    <source>
        <dbReference type="ARBA" id="ARBA00022691"/>
    </source>
</evidence>
<dbReference type="InterPro" id="IPR023267">
    <property type="entry name" value="RCMT"/>
</dbReference>
<evidence type="ECO:0000313" key="15">
    <source>
        <dbReference type="EMBL" id="MBF0636678.1"/>
    </source>
</evidence>
<dbReference type="InterPro" id="IPR001678">
    <property type="entry name" value="MeTrfase_RsmB-F_NOP2_dom"/>
</dbReference>
<keyword evidence="8 13" id="KW-0949">S-adenosyl-L-methionine</keyword>
<accession>A0ABR9XRN3</accession>
<dbReference type="InterPro" id="IPR004573">
    <property type="entry name" value="rRNA_ssu_MeTfrase_B"/>
</dbReference>
<dbReference type="GO" id="GO:0008168">
    <property type="term" value="F:methyltransferase activity"/>
    <property type="evidence" value="ECO:0007669"/>
    <property type="project" value="UniProtKB-KW"/>
</dbReference>
<feature type="active site" description="Nucleophile" evidence="13">
    <location>
        <position position="383"/>
    </location>
</feature>
<comment type="catalytic activity">
    <reaction evidence="12">
        <text>cytidine(967) in 16S rRNA + S-adenosyl-L-methionine = 5-methylcytidine(967) in 16S rRNA + S-adenosyl-L-homocysteine + H(+)</text>
        <dbReference type="Rhea" id="RHEA:42748"/>
        <dbReference type="Rhea" id="RHEA-COMP:10219"/>
        <dbReference type="Rhea" id="RHEA-COMP:10220"/>
        <dbReference type="ChEBI" id="CHEBI:15378"/>
        <dbReference type="ChEBI" id="CHEBI:57856"/>
        <dbReference type="ChEBI" id="CHEBI:59789"/>
        <dbReference type="ChEBI" id="CHEBI:74483"/>
        <dbReference type="ChEBI" id="CHEBI:82748"/>
        <dbReference type="EC" id="2.1.1.176"/>
    </reaction>
</comment>
<dbReference type="PROSITE" id="PS51686">
    <property type="entry name" value="SAM_MT_RSMB_NOP"/>
    <property type="match status" value="1"/>
</dbReference>
<evidence type="ECO:0000256" key="5">
    <source>
        <dbReference type="ARBA" id="ARBA00022552"/>
    </source>
</evidence>
<dbReference type="Gene3D" id="3.30.70.1170">
    <property type="entry name" value="Sun protein, domain 3"/>
    <property type="match status" value="1"/>
</dbReference>
<dbReference type="PANTHER" id="PTHR22807:SF61">
    <property type="entry name" value="NOL1_NOP2_SUN FAMILY PROTEIN _ ANTITERMINATION NUSB DOMAIN-CONTAINING PROTEIN"/>
    <property type="match status" value="1"/>
</dbReference>
<evidence type="ECO:0000256" key="9">
    <source>
        <dbReference type="ARBA" id="ARBA00022884"/>
    </source>
</evidence>
<keyword evidence="7 13" id="KW-0808">Transferase</keyword>
<feature type="binding site" evidence="13">
    <location>
        <position position="287"/>
    </location>
    <ligand>
        <name>S-adenosyl-L-methionine</name>
        <dbReference type="ChEBI" id="CHEBI:59789"/>
    </ligand>
</feature>
<dbReference type="CDD" id="cd02440">
    <property type="entry name" value="AdoMet_MTases"/>
    <property type="match status" value="1"/>
</dbReference>
<keyword evidence="16" id="KW-1185">Reference proteome</keyword>
<evidence type="ECO:0000259" key="14">
    <source>
        <dbReference type="PROSITE" id="PS51686"/>
    </source>
</evidence>
<dbReference type="SUPFAM" id="SSF48013">
    <property type="entry name" value="NusB-like"/>
    <property type="match status" value="1"/>
</dbReference>
<evidence type="ECO:0000256" key="11">
    <source>
        <dbReference type="ARBA" id="ARBA00031088"/>
    </source>
</evidence>
<evidence type="ECO:0000256" key="2">
    <source>
        <dbReference type="ARBA" id="ARBA00004496"/>
    </source>
</evidence>
<evidence type="ECO:0000256" key="10">
    <source>
        <dbReference type="ARBA" id="ARBA00030399"/>
    </source>
</evidence>
<gene>
    <name evidence="15" type="primary">rsmB</name>
    <name evidence="15" type="ORF">INT08_05740</name>
</gene>
<sequence>MTTVRRTLTARDIALQVLLDCRKGIKSDNALHRLLRQQNLPQQERALATQLTNGALRHRLTLDTLIGRFYRHDIRKASPVLIDALRIAVYQVLFLDRVPDRAAVNECVSLVRRLKGRHLAAIANGVLRSITSRPAPLDDILRELPDDERLAVETSHPLWLLKRWRERFGNDTLKAITSCNNAIPWTGIRMNTLNPAQHTVPDELHRRGAGLQESGLEHFLLTQDFEKIAPLVRSGALTVQNPSQALPCLLLEAEQGDDILDMCAAPGGKTTFLAELMNNSGSITAIDRYPNKCRKIEERARLLGISIISTIAADARTFDTGKQYDRILLDAPCSGSGVLARRPELRWTITPESIDELARLQEELLEHAAELLKPDGILVYATCSIEDEENTGQISRFLDRHPDFHPEDASSTDLSLFSRRTQLAGGYLTLPGDHEGFDGAFAQRLRKRPKA</sequence>
<dbReference type="InterPro" id="IPR006027">
    <property type="entry name" value="NusB_RsmB_TIM44"/>
</dbReference>
<keyword evidence="6 13" id="KW-0489">Methyltransferase</keyword>
<evidence type="ECO:0000256" key="7">
    <source>
        <dbReference type="ARBA" id="ARBA00022679"/>
    </source>
</evidence>
<feature type="binding site" evidence="13">
    <location>
        <begin position="263"/>
        <end position="269"/>
    </location>
    <ligand>
        <name>S-adenosyl-L-methionine</name>
        <dbReference type="ChEBI" id="CHEBI:59789"/>
    </ligand>
</feature>
<dbReference type="InterPro" id="IPR054728">
    <property type="entry name" value="RsmB-like_ferredoxin"/>
</dbReference>
<dbReference type="GO" id="GO:0032259">
    <property type="term" value="P:methylation"/>
    <property type="evidence" value="ECO:0007669"/>
    <property type="project" value="UniProtKB-KW"/>
</dbReference>
<evidence type="ECO:0000313" key="16">
    <source>
        <dbReference type="Proteomes" id="UP000619838"/>
    </source>
</evidence>
<comment type="subcellular location">
    <subcellularLocation>
        <location evidence="2">Cytoplasm</location>
    </subcellularLocation>
</comment>
<evidence type="ECO:0000256" key="6">
    <source>
        <dbReference type="ARBA" id="ARBA00022603"/>
    </source>
</evidence>
<dbReference type="InterPro" id="IPR029063">
    <property type="entry name" value="SAM-dependent_MTases_sf"/>
</dbReference>
<dbReference type="EC" id="2.1.1.176" evidence="3"/>
<feature type="binding site" evidence="13">
    <location>
        <position position="330"/>
    </location>
    <ligand>
        <name>S-adenosyl-L-methionine</name>
        <dbReference type="ChEBI" id="CHEBI:59789"/>
    </ligand>
</feature>
<comment type="similarity">
    <text evidence="13">Belongs to the class I-like SAM-binding methyltransferase superfamily. RsmB/NOP family.</text>
</comment>
<evidence type="ECO:0000256" key="1">
    <source>
        <dbReference type="ARBA" id="ARBA00002724"/>
    </source>
</evidence>
<dbReference type="EMBL" id="JADGII010000007">
    <property type="protein sequence ID" value="MBF0636678.1"/>
    <property type="molecule type" value="Genomic_DNA"/>
</dbReference>
<evidence type="ECO:0000256" key="12">
    <source>
        <dbReference type="ARBA" id="ARBA00047283"/>
    </source>
</evidence>
<keyword evidence="9 13" id="KW-0694">RNA-binding</keyword>
<dbReference type="Pfam" id="PF01189">
    <property type="entry name" value="Methyltr_RsmB-F"/>
    <property type="match status" value="1"/>
</dbReference>
<dbReference type="RefSeq" id="WP_175187404.1">
    <property type="nucleotide sequence ID" value="NZ_JABVZQ010000008.1"/>
</dbReference>
<dbReference type="Gene3D" id="1.10.940.10">
    <property type="entry name" value="NusB-like"/>
    <property type="match status" value="1"/>
</dbReference>
<name>A0ABR9XRN3_9CHLB</name>
<proteinExistence type="inferred from homology"/>
<organism evidence="15 16">
    <name type="scientific">Prosthecochloris ethylica</name>
    <dbReference type="NCBI Taxonomy" id="2743976"/>
    <lineage>
        <taxon>Bacteria</taxon>
        <taxon>Pseudomonadati</taxon>
        <taxon>Chlorobiota</taxon>
        <taxon>Chlorobiia</taxon>
        <taxon>Chlorobiales</taxon>
        <taxon>Chlorobiaceae</taxon>
        <taxon>Prosthecochloris</taxon>
    </lineage>
</organism>
<evidence type="ECO:0000256" key="3">
    <source>
        <dbReference type="ARBA" id="ARBA00012140"/>
    </source>
</evidence>
<comment type="caution">
    <text evidence="15">The sequence shown here is derived from an EMBL/GenBank/DDBJ whole genome shotgun (WGS) entry which is preliminary data.</text>
</comment>
<feature type="binding site" evidence="13">
    <location>
        <position position="314"/>
    </location>
    <ligand>
        <name>S-adenosyl-L-methionine</name>
        <dbReference type="ChEBI" id="CHEBI:59789"/>
    </ligand>
</feature>
<dbReference type="Gene3D" id="3.40.50.150">
    <property type="entry name" value="Vaccinia Virus protein VP39"/>
    <property type="match status" value="1"/>
</dbReference>
<feature type="domain" description="SAM-dependent MTase RsmB/NOP-type" evidence="14">
    <location>
        <begin position="176"/>
        <end position="448"/>
    </location>
</feature>
<keyword evidence="4" id="KW-0963">Cytoplasm</keyword>
<dbReference type="InterPro" id="IPR035926">
    <property type="entry name" value="NusB-like_sf"/>
</dbReference>
<protein>
    <recommendedName>
        <fullName evidence="3">16S rRNA (cytosine(967)-C(5))-methyltransferase</fullName>
        <ecNumber evidence="3">2.1.1.176</ecNumber>
    </recommendedName>
    <alternativeName>
        <fullName evidence="10">16S rRNA m5C967 methyltransferase</fullName>
    </alternativeName>
    <alternativeName>
        <fullName evidence="11">rRNA (cytosine-C(5)-)-methyltransferase RsmB</fullName>
    </alternativeName>
</protein>